<dbReference type="Proteomes" id="UP000184120">
    <property type="component" value="Unassembled WGS sequence"/>
</dbReference>
<dbReference type="SUPFAM" id="SSF46785">
    <property type="entry name" value="Winged helix' DNA-binding domain"/>
    <property type="match status" value="1"/>
</dbReference>
<accession>A0A1M6WXS5</accession>
<dbReference type="RefSeq" id="WP_072930945.1">
    <property type="nucleotide sequence ID" value="NZ_BMFL01000009.1"/>
</dbReference>
<proteinExistence type="predicted"/>
<reference evidence="4" key="4">
    <citation type="journal article" date="2019" name="Int. J. Syst. Evol. Microbiol.">
        <title>The Global Catalogue of Microorganisms (GCM) 10K type strain sequencing project: providing services to taxonomists for standard genome sequencing and annotation.</title>
        <authorList>
            <consortium name="The Broad Institute Genomics Platform"/>
            <consortium name="The Broad Institute Genome Sequencing Center for Infectious Disease"/>
            <person name="Wu L."/>
            <person name="Ma J."/>
        </authorList>
    </citation>
    <scope>NUCLEOTIDE SEQUENCE [LARGE SCALE GENOMIC DNA]</scope>
    <source>
        <strain evidence="4">CGMCC 1.12707</strain>
    </source>
</reference>
<reference evidence="1" key="1">
    <citation type="journal article" date="2014" name="Int. J. Syst. Evol. Microbiol.">
        <title>Complete genome of a new Firmicutes species belonging to the dominant human colonic microbiota ('Ruminococcus bicirculans') reveals two chromosomes and a selective capacity to utilize plant glucans.</title>
        <authorList>
            <consortium name="NISC Comparative Sequencing Program"/>
            <person name="Wegmann U."/>
            <person name="Louis P."/>
            <person name="Goesmann A."/>
            <person name="Henrissat B."/>
            <person name="Duncan S.H."/>
            <person name="Flint H.J."/>
        </authorList>
    </citation>
    <scope>NUCLEOTIDE SEQUENCE</scope>
    <source>
        <strain evidence="1">CGMCC 1.12707</strain>
    </source>
</reference>
<organism evidence="2 3">
    <name type="scientific">Chishuiella changwenlii</name>
    <dbReference type="NCBI Taxonomy" id="1434701"/>
    <lineage>
        <taxon>Bacteria</taxon>
        <taxon>Pseudomonadati</taxon>
        <taxon>Bacteroidota</taxon>
        <taxon>Flavobacteriia</taxon>
        <taxon>Flavobacteriales</taxon>
        <taxon>Weeksellaceae</taxon>
        <taxon>Chishuiella</taxon>
    </lineage>
</organism>
<dbReference type="Gene3D" id="1.10.10.10">
    <property type="entry name" value="Winged helix-like DNA-binding domain superfamily/Winged helix DNA-binding domain"/>
    <property type="match status" value="1"/>
</dbReference>
<evidence type="ECO:0000313" key="4">
    <source>
        <dbReference type="Proteomes" id="UP000650994"/>
    </source>
</evidence>
<evidence type="ECO:0000313" key="3">
    <source>
        <dbReference type="Proteomes" id="UP000184120"/>
    </source>
</evidence>
<reference evidence="3" key="2">
    <citation type="submission" date="2016-11" db="EMBL/GenBank/DDBJ databases">
        <authorList>
            <person name="Varghese N."/>
            <person name="Submissions S."/>
        </authorList>
    </citation>
    <scope>NUCLEOTIDE SEQUENCE [LARGE SCALE GENOMIC DNA]</scope>
    <source>
        <strain evidence="3">DSM 27989</strain>
    </source>
</reference>
<dbReference type="EMBL" id="FRBH01000005">
    <property type="protein sequence ID" value="SHK98451.1"/>
    <property type="molecule type" value="Genomic_DNA"/>
</dbReference>
<name>A0A1M6WXS5_9FLAO</name>
<evidence type="ECO:0008006" key="5">
    <source>
        <dbReference type="Google" id="ProtNLM"/>
    </source>
</evidence>
<dbReference type="AlphaFoldDB" id="A0A1M6WXS5"/>
<dbReference type="Proteomes" id="UP000650994">
    <property type="component" value="Unassembled WGS sequence"/>
</dbReference>
<reference evidence="1" key="5">
    <citation type="submission" date="2024-05" db="EMBL/GenBank/DDBJ databases">
        <authorList>
            <person name="Sun Q."/>
            <person name="Zhou Y."/>
        </authorList>
    </citation>
    <scope>NUCLEOTIDE SEQUENCE</scope>
    <source>
        <strain evidence="1">CGMCC 1.12707</strain>
    </source>
</reference>
<keyword evidence="4" id="KW-1185">Reference proteome</keyword>
<gene>
    <name evidence="1" type="ORF">GCM10010984_15490</name>
    <name evidence="2" type="ORF">SAMN05443634_10527</name>
</gene>
<reference evidence="2" key="3">
    <citation type="submission" date="2016-11" db="EMBL/GenBank/DDBJ databases">
        <authorList>
            <person name="Jaros S."/>
            <person name="Januszkiewicz K."/>
            <person name="Wedrychowicz H."/>
        </authorList>
    </citation>
    <scope>NUCLEOTIDE SEQUENCE [LARGE SCALE GENOMIC DNA]</scope>
    <source>
        <strain evidence="2">DSM 27989</strain>
    </source>
</reference>
<sequence>MNIDNNPCNTDLFCCFSAHIEKTYKLAPLTSKLQAYMILECNEEGVTFEELLDVFNVSKSSLSNSINFLLSTNQIEYINKIDSRKRYFRMNANYLKEKLDFVHEMISQDIIYTNRINEYKMQNNSFPKNFNMDILNVYLNHLNETKKILSETIETINQIQLENK</sequence>
<protein>
    <recommendedName>
        <fullName evidence="5">DNA-binding transcriptional regulator GbsR, MarR family</fullName>
    </recommendedName>
</protein>
<evidence type="ECO:0000313" key="2">
    <source>
        <dbReference type="EMBL" id="SHK98451.1"/>
    </source>
</evidence>
<evidence type="ECO:0000313" key="1">
    <source>
        <dbReference type="EMBL" id="GGE98797.1"/>
    </source>
</evidence>
<dbReference type="InterPro" id="IPR036388">
    <property type="entry name" value="WH-like_DNA-bd_sf"/>
</dbReference>
<dbReference type="OrthoDB" id="1807857at2"/>
<dbReference type="EMBL" id="BMFL01000009">
    <property type="protein sequence ID" value="GGE98797.1"/>
    <property type="molecule type" value="Genomic_DNA"/>
</dbReference>
<dbReference type="InterPro" id="IPR036390">
    <property type="entry name" value="WH_DNA-bd_sf"/>
</dbReference>
<dbReference type="STRING" id="1434701.SAMN05443634_10527"/>